<accession>I2CRH2</accession>
<reference evidence="2" key="1">
    <citation type="journal article" date="2012" name="Bioengineered">
        <title>Additional insights into the genome of the oleaginous model alga Nannochloropsis gaditana.</title>
        <authorList>
            <person name="Jinkerson R.E."/>
            <person name="Radakovits R."/>
            <person name="Posewitz M.C."/>
        </authorList>
    </citation>
    <scope>NUCLEOTIDE SEQUENCE</scope>
    <source>
        <strain evidence="2">CCMP526</strain>
    </source>
</reference>
<dbReference type="PROSITE" id="PS50003">
    <property type="entry name" value="PH_DOMAIN"/>
    <property type="match status" value="1"/>
</dbReference>
<protein>
    <submittedName>
        <fullName evidence="2">Ph domain-containing protein</fullName>
    </submittedName>
</protein>
<dbReference type="InterPro" id="IPR001849">
    <property type="entry name" value="PH_domain"/>
</dbReference>
<dbReference type="InterPro" id="IPR011993">
    <property type="entry name" value="PH-like_dom_sf"/>
</dbReference>
<sequence>MSEKPYGGTVPGDVVMVSGYLHKKTRDGRWQKRWFETNGCFLTYYKSKKMTKLLAALDLVQVGTIKLTEVPEPGDEADLGSLFSIELNERVYTLKAGNDVEAAKWVEVLNQLKVGGSDVMPTCAGNTVTSSMEIEAGGGETEWKKKLQCCGIC</sequence>
<dbReference type="InterPro" id="IPR051707">
    <property type="entry name" value="PI-Interact_SigTrans_Reg"/>
</dbReference>
<name>I2CRH2_NANGC</name>
<gene>
    <name evidence="2" type="ORF">NGATSA_3028000</name>
</gene>
<dbReference type="EMBL" id="JU980442">
    <property type="protein sequence ID" value="AFJ69505.1"/>
    <property type="molecule type" value="mRNA"/>
</dbReference>
<dbReference type="PANTHER" id="PTHR14336">
    <property type="entry name" value="TANDEM PH DOMAIN CONTAINING PROTEIN"/>
    <property type="match status" value="1"/>
</dbReference>
<dbReference type="AlphaFoldDB" id="I2CRH2"/>
<evidence type="ECO:0000313" key="2">
    <source>
        <dbReference type="EMBL" id="AFJ69505.1"/>
    </source>
</evidence>
<dbReference type="SUPFAM" id="SSF50729">
    <property type="entry name" value="PH domain-like"/>
    <property type="match status" value="1"/>
</dbReference>
<feature type="domain" description="PH" evidence="1">
    <location>
        <begin position="14"/>
        <end position="114"/>
    </location>
</feature>
<dbReference type="SMART" id="SM00233">
    <property type="entry name" value="PH"/>
    <property type="match status" value="1"/>
</dbReference>
<proteinExistence type="evidence at transcript level"/>
<dbReference type="Pfam" id="PF00169">
    <property type="entry name" value="PH"/>
    <property type="match status" value="1"/>
</dbReference>
<organism evidence="2">
    <name type="scientific">Nannochloropsis gaditana (strain CCMP526)</name>
    <name type="common">Green microalga</name>
    <name type="synonym">Microchloropsis gaditana</name>
    <dbReference type="NCBI Taxonomy" id="1093141"/>
    <lineage>
        <taxon>Eukaryota</taxon>
        <taxon>Sar</taxon>
        <taxon>Stramenopiles</taxon>
        <taxon>Ochrophyta</taxon>
        <taxon>Eustigmatophyceae</taxon>
        <taxon>Eustigmatales</taxon>
        <taxon>Monodopsidaceae</taxon>
        <taxon>Nannochloropsis</taxon>
    </lineage>
</organism>
<dbReference type="Gene3D" id="2.30.29.30">
    <property type="entry name" value="Pleckstrin-homology domain (PH domain)/Phosphotyrosine-binding domain (PTB)"/>
    <property type="match status" value="1"/>
</dbReference>
<evidence type="ECO:0000259" key="1">
    <source>
        <dbReference type="PROSITE" id="PS50003"/>
    </source>
</evidence>
<reference evidence="2" key="2">
    <citation type="journal article" date="2012" name="Nat. Commun.">
        <title>Draft genome sequence and genetic transformation of the oleaginous alga Nannochloropis gaditana.</title>
        <authorList>
            <person name="Radakovits R."/>
            <person name="Jinkerson R.E."/>
            <person name="Fuerstenberg S.I."/>
            <person name="Tae H."/>
            <person name="Settlage R.E."/>
            <person name="Boore J.L."/>
            <person name="Posewitz M.C."/>
        </authorList>
    </citation>
    <scope>NUCLEOTIDE SEQUENCE</scope>
    <source>
        <strain evidence="2">CCMP526</strain>
    </source>
</reference>